<dbReference type="AlphaFoldDB" id="A0AA36I3G3"/>
<protein>
    <submittedName>
        <fullName evidence="1">Uncharacterized protein</fullName>
    </submittedName>
</protein>
<sequence>MGRKYADFFAWMALAKPIGEKVIHDTPCSVHRAEYAGPVLGDNDTIIMTACVVSNGTVLEVSQRIPAGKFSGTQTYRFLNISVGDPGETAFQSSYACAKQYPHSLCPSQGVQTLDIYRIFGKGEPLELQNRDTGDVLGDVSFVCTQGSGASYESKFITHWQVDVSTAFAQYALCNYNGTSNNCMGAGSMLHQVGRRASQAQSPGPWNGQCYDNVDVGNQYSFPAAGLYPPGETPGGRCSWANPRPLRTVSASCVMTQRKLLEVCKMEFGHAPFLRSAKIFEDALASADESKGGCPDVTLEVQLV</sequence>
<dbReference type="EMBL" id="CAUJNA010000587">
    <property type="protein sequence ID" value="CAJ1379008.1"/>
    <property type="molecule type" value="Genomic_DNA"/>
</dbReference>
<keyword evidence="2" id="KW-1185">Reference proteome</keyword>
<evidence type="ECO:0000313" key="1">
    <source>
        <dbReference type="EMBL" id="CAJ1379008.1"/>
    </source>
</evidence>
<comment type="caution">
    <text evidence="1">The sequence shown here is derived from an EMBL/GenBank/DDBJ whole genome shotgun (WGS) entry which is preliminary data.</text>
</comment>
<evidence type="ECO:0000313" key="2">
    <source>
        <dbReference type="Proteomes" id="UP001178507"/>
    </source>
</evidence>
<reference evidence="1" key="1">
    <citation type="submission" date="2023-08" db="EMBL/GenBank/DDBJ databases">
        <authorList>
            <person name="Chen Y."/>
            <person name="Shah S."/>
            <person name="Dougan E. K."/>
            <person name="Thang M."/>
            <person name="Chan C."/>
        </authorList>
    </citation>
    <scope>NUCLEOTIDE SEQUENCE</scope>
</reference>
<name>A0AA36I3G3_9DINO</name>
<organism evidence="1 2">
    <name type="scientific">Effrenium voratum</name>
    <dbReference type="NCBI Taxonomy" id="2562239"/>
    <lineage>
        <taxon>Eukaryota</taxon>
        <taxon>Sar</taxon>
        <taxon>Alveolata</taxon>
        <taxon>Dinophyceae</taxon>
        <taxon>Suessiales</taxon>
        <taxon>Symbiodiniaceae</taxon>
        <taxon>Effrenium</taxon>
    </lineage>
</organism>
<gene>
    <name evidence="1" type="ORF">EVOR1521_LOCUS7376</name>
</gene>
<proteinExistence type="predicted"/>
<dbReference type="Proteomes" id="UP001178507">
    <property type="component" value="Unassembled WGS sequence"/>
</dbReference>
<accession>A0AA36I3G3</accession>